<dbReference type="PANTHER" id="PTHR20982:SF3">
    <property type="entry name" value="MITOCHONDRIAL RIBOSOME RECYCLING FACTOR PSEUDO 1"/>
    <property type="match status" value="1"/>
</dbReference>
<dbReference type="Proteomes" id="UP001320420">
    <property type="component" value="Unassembled WGS sequence"/>
</dbReference>
<sequence>MKHIGSSLVTKAIARPELARISTRNARAPNLTTTTAAAAVVPGARLTAATASAPYSSLCQQCLLPRRPAFSNGSSTRPLHTTAVCLKKAKAKEQPKQKERAAAGSGSKNENGGDGDEDGGGRKHPQANPEEPSDFTDVQSRLAQHDEHFKETLKKLRSGGRFNPDVLGSLRVAVASGGGEETYPLRELAQVVPRGGRAVSILAHEASAVKPIMSAVQASPDFNQQPQRDPDNELELTLKIQPDAPEEVQRRVKAVCHDWRERVRQVRQRRDKQHAAWRKEGVWGPDLKHTVDKALEKIIKAKTAEIDAAEKDAVKSATASGNK</sequence>
<gene>
    <name evidence="6" type="primary">RRF1</name>
    <name evidence="6" type="ORF">SLS62_010694</name>
</gene>
<dbReference type="Gene3D" id="1.10.132.20">
    <property type="entry name" value="Ribosome-recycling factor"/>
    <property type="match status" value="1"/>
</dbReference>
<dbReference type="Pfam" id="PF01765">
    <property type="entry name" value="RRF"/>
    <property type="match status" value="1"/>
</dbReference>
<feature type="region of interest" description="Disordered" evidence="4">
    <location>
        <begin position="88"/>
        <end position="137"/>
    </location>
</feature>
<dbReference type="EMBL" id="JAKJXP020000140">
    <property type="protein sequence ID" value="KAK7743322.1"/>
    <property type="molecule type" value="Genomic_DNA"/>
</dbReference>
<comment type="similarity">
    <text evidence="1">Belongs to the RRF family.</text>
</comment>
<keyword evidence="7" id="KW-1185">Reference proteome</keyword>
<name>A0AAN9UB02_9PEZI</name>
<dbReference type="PANTHER" id="PTHR20982">
    <property type="entry name" value="RIBOSOME RECYCLING FACTOR"/>
    <property type="match status" value="1"/>
</dbReference>
<comment type="caution">
    <text evidence="6">The sequence shown here is derived from an EMBL/GenBank/DDBJ whole genome shotgun (WGS) entry which is preliminary data.</text>
</comment>
<proteinExistence type="inferred from homology"/>
<feature type="domain" description="Ribosome recycling factor" evidence="5">
    <location>
        <begin position="149"/>
        <end position="315"/>
    </location>
</feature>
<dbReference type="InterPro" id="IPR002661">
    <property type="entry name" value="Ribosome_recyc_fac"/>
</dbReference>
<evidence type="ECO:0000256" key="2">
    <source>
        <dbReference type="ARBA" id="ARBA00022917"/>
    </source>
</evidence>
<keyword evidence="2" id="KW-0648">Protein biosynthesis</keyword>
<protein>
    <submittedName>
        <fullName evidence="6">Ribosome-recycling factor</fullName>
    </submittedName>
</protein>
<dbReference type="AlphaFoldDB" id="A0AAN9UB02"/>
<evidence type="ECO:0000256" key="1">
    <source>
        <dbReference type="ARBA" id="ARBA00005912"/>
    </source>
</evidence>
<dbReference type="Gene3D" id="3.30.1360.40">
    <property type="match status" value="1"/>
</dbReference>
<evidence type="ECO:0000256" key="4">
    <source>
        <dbReference type="SAM" id="MobiDB-lite"/>
    </source>
</evidence>
<dbReference type="GO" id="GO:0043023">
    <property type="term" value="F:ribosomal large subunit binding"/>
    <property type="evidence" value="ECO:0007669"/>
    <property type="project" value="TreeGrafter"/>
</dbReference>
<dbReference type="InterPro" id="IPR036191">
    <property type="entry name" value="RRF_sf"/>
</dbReference>
<feature type="compositionally biased region" description="Basic and acidic residues" evidence="4">
    <location>
        <begin position="91"/>
        <end position="101"/>
    </location>
</feature>
<dbReference type="GO" id="GO:0005739">
    <property type="term" value="C:mitochondrion"/>
    <property type="evidence" value="ECO:0007669"/>
    <property type="project" value="TreeGrafter"/>
</dbReference>
<comment type="function">
    <text evidence="3">Necessary for protein synthesis in mitochondria. Functions as a ribosome recycling factor in mitochondria.</text>
</comment>
<accession>A0AAN9UB02</accession>
<reference evidence="6 7" key="1">
    <citation type="submission" date="2024-02" db="EMBL/GenBank/DDBJ databases">
        <title>De novo assembly and annotation of 12 fungi associated with fruit tree decline syndrome in Ontario, Canada.</title>
        <authorList>
            <person name="Sulman M."/>
            <person name="Ellouze W."/>
            <person name="Ilyukhin E."/>
        </authorList>
    </citation>
    <scope>NUCLEOTIDE SEQUENCE [LARGE SCALE GENOMIC DNA]</scope>
    <source>
        <strain evidence="6 7">M11/M66-122</strain>
    </source>
</reference>
<evidence type="ECO:0000313" key="6">
    <source>
        <dbReference type="EMBL" id="KAK7743322.1"/>
    </source>
</evidence>
<evidence type="ECO:0000256" key="3">
    <source>
        <dbReference type="ARBA" id="ARBA00024909"/>
    </source>
</evidence>
<dbReference type="InterPro" id="IPR023584">
    <property type="entry name" value="Ribosome_recyc_fac_dom"/>
</dbReference>
<organism evidence="6 7">
    <name type="scientific">Diatrype stigma</name>
    <dbReference type="NCBI Taxonomy" id="117547"/>
    <lineage>
        <taxon>Eukaryota</taxon>
        <taxon>Fungi</taxon>
        <taxon>Dikarya</taxon>
        <taxon>Ascomycota</taxon>
        <taxon>Pezizomycotina</taxon>
        <taxon>Sordariomycetes</taxon>
        <taxon>Xylariomycetidae</taxon>
        <taxon>Xylariales</taxon>
        <taxon>Diatrypaceae</taxon>
        <taxon>Diatrype</taxon>
    </lineage>
</organism>
<dbReference type="SUPFAM" id="SSF55194">
    <property type="entry name" value="Ribosome recycling factor, RRF"/>
    <property type="match status" value="1"/>
</dbReference>
<dbReference type="GO" id="GO:0006412">
    <property type="term" value="P:translation"/>
    <property type="evidence" value="ECO:0007669"/>
    <property type="project" value="UniProtKB-KW"/>
</dbReference>
<evidence type="ECO:0000313" key="7">
    <source>
        <dbReference type="Proteomes" id="UP001320420"/>
    </source>
</evidence>
<evidence type="ECO:0000259" key="5">
    <source>
        <dbReference type="Pfam" id="PF01765"/>
    </source>
</evidence>